<feature type="transmembrane region" description="Helical" evidence="1">
    <location>
        <begin position="487"/>
        <end position="507"/>
    </location>
</feature>
<keyword evidence="1" id="KW-1133">Transmembrane helix</keyword>
<keyword evidence="1" id="KW-0812">Transmembrane</keyword>
<keyword evidence="3" id="KW-1185">Reference proteome</keyword>
<protein>
    <recommendedName>
        <fullName evidence="4">Transmembrane protein</fullName>
    </recommendedName>
</protein>
<keyword evidence="1" id="KW-0472">Membrane</keyword>
<evidence type="ECO:0008006" key="4">
    <source>
        <dbReference type="Google" id="ProtNLM"/>
    </source>
</evidence>
<dbReference type="InParanoid" id="A0A0V0QK98"/>
<evidence type="ECO:0000256" key="1">
    <source>
        <dbReference type="SAM" id="Phobius"/>
    </source>
</evidence>
<feature type="transmembrane region" description="Helical" evidence="1">
    <location>
        <begin position="513"/>
        <end position="532"/>
    </location>
</feature>
<evidence type="ECO:0000313" key="2">
    <source>
        <dbReference type="EMBL" id="KRX02538.1"/>
    </source>
</evidence>
<evidence type="ECO:0000313" key="3">
    <source>
        <dbReference type="Proteomes" id="UP000054937"/>
    </source>
</evidence>
<accession>A0A0V0QK98</accession>
<comment type="caution">
    <text evidence="2">The sequence shown here is derived from an EMBL/GenBank/DDBJ whole genome shotgun (WGS) entry which is preliminary data.</text>
</comment>
<name>A0A0V0QK98_PSEPJ</name>
<proteinExistence type="predicted"/>
<reference evidence="2 3" key="1">
    <citation type="journal article" date="2015" name="Sci. Rep.">
        <title>Genome of the facultative scuticociliatosis pathogen Pseudocohnilembus persalinus provides insight into its virulence through horizontal gene transfer.</title>
        <authorList>
            <person name="Xiong J."/>
            <person name="Wang G."/>
            <person name="Cheng J."/>
            <person name="Tian M."/>
            <person name="Pan X."/>
            <person name="Warren A."/>
            <person name="Jiang C."/>
            <person name="Yuan D."/>
            <person name="Miao W."/>
        </authorList>
    </citation>
    <scope>NUCLEOTIDE SEQUENCE [LARGE SCALE GENOMIC DNA]</scope>
    <source>
        <strain evidence="2">36N120E</strain>
    </source>
</reference>
<dbReference type="AlphaFoldDB" id="A0A0V0QK98"/>
<organism evidence="2 3">
    <name type="scientific">Pseudocohnilembus persalinus</name>
    <name type="common">Ciliate</name>
    <dbReference type="NCBI Taxonomy" id="266149"/>
    <lineage>
        <taxon>Eukaryota</taxon>
        <taxon>Sar</taxon>
        <taxon>Alveolata</taxon>
        <taxon>Ciliophora</taxon>
        <taxon>Intramacronucleata</taxon>
        <taxon>Oligohymenophorea</taxon>
        <taxon>Scuticociliatia</taxon>
        <taxon>Philasterida</taxon>
        <taxon>Pseudocohnilembidae</taxon>
        <taxon>Pseudocohnilembus</taxon>
    </lineage>
</organism>
<sequence>MSETQKYDKENLQEDQLNVVDIENEEISTAEKLKPDTHRYRIKLGYKENNMKFSYLGFDRYRLVSKALTHTNFYVKKSKIKNFYNYLLIEVQKAQPNEYVLPPKEVDENYKKILEHFKDKEIEKANSSVKDGKIKSENGIQYMGNTRELYKMTFKPNLPQNTKYQDISLNDFIQLYSSKPIFIEMVFECIIKCPEYFVFLLKQQLIHISFSKSCNNLLFAGYTLYLIELDNFNNSIYDNLEELTFKLKYQYSNTLEEEEEEGIITYSDTYDDLKLFLKILSSGNVLFENLRRIKLSISKDPNTKVNFNHYQKCKEIKKKIYRQLLTQNIINNFDENFQNDQDEQNIENEGKNDIPLLSQDEQGITIDDKLSTELQKVNKIMTKITKKHLLMCQNEKLYKQIKKDKLMEKIKTQNNYPNFEDYNITSIFTITNSKDETMEKLGITIGKNLKNSSKVNNIGKNWVSTQMISARYIAEKERIASKDPEEIFYFLVIIRAIGIPLAVHFFHEKYENYSILLMIIVQSILVYTLNLIPSGFQILQGQSFKLLQLRRVINMITLKEIKYSVREIPIINLFDITSLESWHNLSRITYARTRRIDHINDVVQMNKTYDIIIEELSDIIGQITDLSRNLPEMLVLLQEVDSEDEDIALEKKNQKKYGKFDKTVYDQQSQQFKLVDDEFDDEGQGVQDLLIKVGLFQLRRQAQLRLKLENQNLEQVQNPEKALRKATYKYANDLLEKYYQIKQEFEHESLIKAEMFLGLVKVDDKLVKQIAVAAIVAGVTSSLQVIMSWLNNASGN</sequence>
<gene>
    <name evidence="2" type="ORF">PPERSA_11878</name>
</gene>
<dbReference type="EMBL" id="LDAU01000154">
    <property type="protein sequence ID" value="KRX02538.1"/>
    <property type="molecule type" value="Genomic_DNA"/>
</dbReference>
<dbReference type="Proteomes" id="UP000054937">
    <property type="component" value="Unassembled WGS sequence"/>
</dbReference>